<dbReference type="RefSeq" id="WP_183790155.1">
    <property type="nucleotide sequence ID" value="NZ_JACIDU010000003.1"/>
</dbReference>
<evidence type="ECO:0000313" key="5">
    <source>
        <dbReference type="EMBL" id="MBB4102521.1"/>
    </source>
</evidence>
<proteinExistence type="inferred from homology"/>
<dbReference type="Gene3D" id="2.30.110.10">
    <property type="entry name" value="Electron Transport, Fmn-binding Protein, Chain A"/>
    <property type="match status" value="1"/>
</dbReference>
<dbReference type="GO" id="GO:0010181">
    <property type="term" value="F:FMN binding"/>
    <property type="evidence" value="ECO:0007669"/>
    <property type="project" value="InterPro"/>
</dbReference>
<dbReference type="InterPro" id="IPR002563">
    <property type="entry name" value="Flavin_Rdtase-like_dom"/>
</dbReference>
<dbReference type="PANTHER" id="PTHR43567:SF1">
    <property type="entry name" value="FLAVOREDOXIN"/>
    <property type="match status" value="1"/>
</dbReference>
<dbReference type="Proteomes" id="UP000584824">
    <property type="component" value="Unassembled WGS sequence"/>
</dbReference>
<dbReference type="PANTHER" id="PTHR43567">
    <property type="entry name" value="FLAVOREDOXIN-RELATED-RELATED"/>
    <property type="match status" value="1"/>
</dbReference>
<keyword evidence="6" id="KW-1185">Reference proteome</keyword>
<dbReference type="InterPro" id="IPR052174">
    <property type="entry name" value="Flavoredoxin"/>
</dbReference>
<keyword evidence="2" id="KW-0285">Flavoprotein</keyword>
<dbReference type="Pfam" id="PF01613">
    <property type="entry name" value="Flavin_Reduct"/>
    <property type="match status" value="1"/>
</dbReference>
<dbReference type="EMBL" id="JACIDU010000003">
    <property type="protein sequence ID" value="MBB4102521.1"/>
    <property type="molecule type" value="Genomic_DNA"/>
</dbReference>
<evidence type="ECO:0000256" key="3">
    <source>
        <dbReference type="ARBA" id="ARBA00038054"/>
    </source>
</evidence>
<evidence type="ECO:0000256" key="2">
    <source>
        <dbReference type="ARBA" id="ARBA00022630"/>
    </source>
</evidence>
<dbReference type="InterPro" id="IPR012349">
    <property type="entry name" value="Split_barrel_FMN-bd"/>
</dbReference>
<dbReference type="GO" id="GO:0016646">
    <property type="term" value="F:oxidoreductase activity, acting on the CH-NH group of donors, NAD or NADP as acceptor"/>
    <property type="evidence" value="ECO:0007669"/>
    <property type="project" value="UniProtKB-ARBA"/>
</dbReference>
<reference evidence="5 6" key="1">
    <citation type="submission" date="2020-08" db="EMBL/GenBank/DDBJ databases">
        <title>Genomic Encyclopedia of Type Strains, Phase IV (KMG-IV): sequencing the most valuable type-strain genomes for metagenomic binning, comparative biology and taxonomic classification.</title>
        <authorList>
            <person name="Goeker M."/>
        </authorList>
    </citation>
    <scope>NUCLEOTIDE SEQUENCE [LARGE SCALE GENOMIC DNA]</scope>
    <source>
        <strain evidence="5 6">DSM 26385</strain>
    </source>
</reference>
<name>A0A7W6JZR4_9HYPH</name>
<organism evidence="5 6">
    <name type="scientific">Allorhizobium borbori</name>
    <dbReference type="NCBI Taxonomy" id="485907"/>
    <lineage>
        <taxon>Bacteria</taxon>
        <taxon>Pseudomonadati</taxon>
        <taxon>Pseudomonadota</taxon>
        <taxon>Alphaproteobacteria</taxon>
        <taxon>Hyphomicrobiales</taxon>
        <taxon>Rhizobiaceae</taxon>
        <taxon>Rhizobium/Agrobacterium group</taxon>
        <taxon>Allorhizobium</taxon>
    </lineage>
</organism>
<protein>
    <submittedName>
        <fullName evidence="5">Flavin reductase (DIM6/NTAB) family NADH-FMN oxidoreductase RutF</fullName>
    </submittedName>
</protein>
<comment type="cofactor">
    <cofactor evidence="1">
        <name>FMN</name>
        <dbReference type="ChEBI" id="CHEBI:58210"/>
    </cofactor>
</comment>
<dbReference type="SMART" id="SM00903">
    <property type="entry name" value="Flavin_Reduct"/>
    <property type="match status" value="1"/>
</dbReference>
<feature type="domain" description="Flavin reductase like" evidence="4">
    <location>
        <begin position="16"/>
        <end position="162"/>
    </location>
</feature>
<dbReference type="AlphaFoldDB" id="A0A7W6JZR4"/>
<gene>
    <name evidence="5" type="ORF">GGQ66_001056</name>
</gene>
<evidence type="ECO:0000259" key="4">
    <source>
        <dbReference type="SMART" id="SM00903"/>
    </source>
</evidence>
<comment type="caution">
    <text evidence="5">The sequence shown here is derived from an EMBL/GenBank/DDBJ whole genome shotgun (WGS) entry which is preliminary data.</text>
</comment>
<accession>A0A7W6JZR4</accession>
<dbReference type="SUPFAM" id="SSF50475">
    <property type="entry name" value="FMN-binding split barrel"/>
    <property type="match status" value="1"/>
</dbReference>
<evidence type="ECO:0000256" key="1">
    <source>
        <dbReference type="ARBA" id="ARBA00001917"/>
    </source>
</evidence>
<comment type="similarity">
    <text evidence="3">Belongs to the flavoredoxin family.</text>
</comment>
<sequence>MLEPMPLSDVYKYIEPGPVVLLTTRYRGKPNVMTLSWHMMMEFTPPTLACLVSSGDYSFKGLKRGRECVIAIPDVAMARSVVGIGNCSGADVDKFERFGLTALPAKIVAPPLLGECFVNIECRVVDTTLVNRFNLFVLEAIAAWRMADADQRKTIHHRGYGRFAVDGEIITLPSRMP</sequence>
<evidence type="ECO:0000313" key="6">
    <source>
        <dbReference type="Proteomes" id="UP000584824"/>
    </source>
</evidence>